<reference evidence="2 3" key="1">
    <citation type="submission" date="2016-07" db="EMBL/GenBank/DDBJ databases">
        <title>Pervasive Adenine N6-methylation of Active Genes in Fungi.</title>
        <authorList>
            <consortium name="DOE Joint Genome Institute"/>
            <person name="Mondo S.J."/>
            <person name="Dannebaum R.O."/>
            <person name="Kuo R.C."/>
            <person name="Labutti K."/>
            <person name="Haridas S."/>
            <person name="Kuo A."/>
            <person name="Salamov A."/>
            <person name="Ahrendt S.R."/>
            <person name="Lipzen A."/>
            <person name="Sullivan W."/>
            <person name="Andreopoulos W.B."/>
            <person name="Clum A."/>
            <person name="Lindquist E."/>
            <person name="Daum C."/>
            <person name="Ramamoorthy G.K."/>
            <person name="Gryganskyi A."/>
            <person name="Culley D."/>
            <person name="Magnuson J.K."/>
            <person name="James T.Y."/>
            <person name="O'Malley M.A."/>
            <person name="Stajich J.E."/>
            <person name="Spatafora J.W."/>
            <person name="Visel A."/>
            <person name="Grigoriev I.V."/>
        </authorList>
    </citation>
    <scope>NUCLEOTIDE SEQUENCE [LARGE SCALE GENOMIC DNA]</scope>
    <source>
        <strain evidence="2 3">PL171</strain>
    </source>
</reference>
<protein>
    <submittedName>
        <fullName evidence="2">Uncharacterized protein</fullName>
    </submittedName>
</protein>
<feature type="chain" id="PRO_5012078975" evidence="1">
    <location>
        <begin position="24"/>
        <end position="131"/>
    </location>
</feature>
<sequence length="131" mass="14934">MSRVNAAILLLVALLALVSTVTAISDCCRTNTDCRQVNTNVDIICVRDKTIIEVCQVGNALMPKNCRWRKHWFGSMNSPGSAGKECFIKYNCAENLGWYRHDIRREDAWCYTRTNPGWEAAQRWFDATPNC</sequence>
<dbReference type="AlphaFoldDB" id="A0A1Y2H7M6"/>
<dbReference type="Proteomes" id="UP000193411">
    <property type="component" value="Unassembled WGS sequence"/>
</dbReference>
<keyword evidence="1" id="KW-0732">Signal</keyword>
<dbReference type="EMBL" id="MCFL01000081">
    <property type="protein sequence ID" value="ORZ30559.1"/>
    <property type="molecule type" value="Genomic_DNA"/>
</dbReference>
<proteinExistence type="predicted"/>
<evidence type="ECO:0000256" key="1">
    <source>
        <dbReference type="SAM" id="SignalP"/>
    </source>
</evidence>
<name>A0A1Y2H7M6_9FUNG</name>
<gene>
    <name evidence="2" type="ORF">BCR44DRAFT_74619</name>
</gene>
<evidence type="ECO:0000313" key="2">
    <source>
        <dbReference type="EMBL" id="ORZ30559.1"/>
    </source>
</evidence>
<organism evidence="2 3">
    <name type="scientific">Catenaria anguillulae PL171</name>
    <dbReference type="NCBI Taxonomy" id="765915"/>
    <lineage>
        <taxon>Eukaryota</taxon>
        <taxon>Fungi</taxon>
        <taxon>Fungi incertae sedis</taxon>
        <taxon>Blastocladiomycota</taxon>
        <taxon>Blastocladiomycetes</taxon>
        <taxon>Blastocladiales</taxon>
        <taxon>Catenariaceae</taxon>
        <taxon>Catenaria</taxon>
    </lineage>
</organism>
<evidence type="ECO:0000313" key="3">
    <source>
        <dbReference type="Proteomes" id="UP000193411"/>
    </source>
</evidence>
<comment type="caution">
    <text evidence="2">The sequence shown here is derived from an EMBL/GenBank/DDBJ whole genome shotgun (WGS) entry which is preliminary data.</text>
</comment>
<keyword evidence="3" id="KW-1185">Reference proteome</keyword>
<feature type="signal peptide" evidence="1">
    <location>
        <begin position="1"/>
        <end position="23"/>
    </location>
</feature>
<accession>A0A1Y2H7M6</accession>